<comment type="caution">
    <text evidence="1">The sequence shown here is derived from an EMBL/GenBank/DDBJ whole genome shotgun (WGS) entry which is preliminary data.</text>
</comment>
<accession>A0A2N5XN36</accession>
<gene>
    <name evidence="1" type="ORF">C0081_17520</name>
</gene>
<sequence>MVRAQYVLFLLCLKPSEDRVFFVFSVGFNRLQGVGAKLNASDALFDLSKDSEEYKLIWLFTDRRRAGPLLYTKGWSCSVLQSTVGNGLL</sequence>
<proteinExistence type="predicted"/>
<name>A0A2N5XN36_9HYPH</name>
<evidence type="ECO:0000313" key="2">
    <source>
        <dbReference type="Proteomes" id="UP000234881"/>
    </source>
</evidence>
<organism evidence="1 2">
    <name type="scientific">Cohaesibacter celericrescens</name>
    <dbReference type="NCBI Taxonomy" id="2067669"/>
    <lineage>
        <taxon>Bacteria</taxon>
        <taxon>Pseudomonadati</taxon>
        <taxon>Pseudomonadota</taxon>
        <taxon>Alphaproteobacteria</taxon>
        <taxon>Hyphomicrobiales</taxon>
        <taxon>Cohaesibacteraceae</taxon>
    </lineage>
</organism>
<evidence type="ECO:0000313" key="1">
    <source>
        <dbReference type="EMBL" id="PLW75902.1"/>
    </source>
</evidence>
<dbReference type="EMBL" id="PKUQ01000042">
    <property type="protein sequence ID" value="PLW75902.1"/>
    <property type="molecule type" value="Genomic_DNA"/>
</dbReference>
<reference evidence="1 2" key="1">
    <citation type="submission" date="2018-01" db="EMBL/GenBank/DDBJ databases">
        <title>The draft genome sequence of Cohaesibacter sp. H1304.</title>
        <authorList>
            <person name="Wang N.-N."/>
            <person name="Du Z.-J."/>
        </authorList>
    </citation>
    <scope>NUCLEOTIDE SEQUENCE [LARGE SCALE GENOMIC DNA]</scope>
    <source>
        <strain evidence="1 2">H1304</strain>
    </source>
</reference>
<dbReference type="AlphaFoldDB" id="A0A2N5XN36"/>
<dbReference type="Proteomes" id="UP000234881">
    <property type="component" value="Unassembled WGS sequence"/>
</dbReference>
<protein>
    <submittedName>
        <fullName evidence="1">Uncharacterized protein</fullName>
    </submittedName>
</protein>
<keyword evidence="2" id="KW-1185">Reference proteome</keyword>